<dbReference type="Gene3D" id="3.40.50.1820">
    <property type="entry name" value="alpha/beta hydrolase"/>
    <property type="match status" value="1"/>
</dbReference>
<dbReference type="RefSeq" id="WP_406856696.1">
    <property type="nucleotide sequence ID" value="NZ_CP157484.1"/>
</dbReference>
<protein>
    <submittedName>
        <fullName evidence="2">Alpha/beta fold hydrolase</fullName>
    </submittedName>
</protein>
<dbReference type="PANTHER" id="PTHR46438">
    <property type="entry name" value="ALPHA/BETA-HYDROLASES SUPERFAMILY PROTEIN"/>
    <property type="match status" value="1"/>
</dbReference>
<dbReference type="InterPro" id="IPR029058">
    <property type="entry name" value="AB_hydrolase_fold"/>
</dbReference>
<accession>A0AAU7JI68</accession>
<organism evidence="2">
    <name type="scientific">Alsobacter sp. KACC 23698</name>
    <dbReference type="NCBI Taxonomy" id="3149229"/>
    <lineage>
        <taxon>Bacteria</taxon>
        <taxon>Pseudomonadati</taxon>
        <taxon>Pseudomonadota</taxon>
        <taxon>Alphaproteobacteria</taxon>
        <taxon>Hyphomicrobiales</taxon>
        <taxon>Alsobacteraceae</taxon>
        <taxon>Alsobacter</taxon>
    </lineage>
</organism>
<sequence>MTLNFVRRGQGPRLLLVHGLGGTWRSWSTILPALSTAREVTAIDLPGHGATPAAADSGTFVGLADSVERFILDRGLEGIDIVGSSLGARIVLEMARRGRVGATVALDPGGFWRSWERTYFRTTLAASIRLLRALRPALPRLSRSAVMRSALLAQLSARPWRLDGEVVATELQSFASTNTFDALVRDLATGPEQEGPAADPSRPLVIGWGRQDRLCLPRQAARAQEAFPSAKLQWFSKCGHFPMWDRPDETVHLILETTGTN</sequence>
<dbReference type="SUPFAM" id="SSF53474">
    <property type="entry name" value="alpha/beta-Hydrolases"/>
    <property type="match status" value="1"/>
</dbReference>
<evidence type="ECO:0000313" key="2">
    <source>
        <dbReference type="EMBL" id="XBO39844.1"/>
    </source>
</evidence>
<dbReference type="InterPro" id="IPR000073">
    <property type="entry name" value="AB_hydrolase_1"/>
</dbReference>
<proteinExistence type="predicted"/>
<dbReference type="GO" id="GO:0016787">
    <property type="term" value="F:hydrolase activity"/>
    <property type="evidence" value="ECO:0007669"/>
    <property type="project" value="UniProtKB-KW"/>
</dbReference>
<reference evidence="2" key="1">
    <citation type="submission" date="2024-05" db="EMBL/GenBank/DDBJ databases">
        <authorList>
            <person name="Kim S."/>
            <person name="Heo J."/>
            <person name="Choi H."/>
            <person name="Choi Y."/>
            <person name="Kwon S.-W."/>
            <person name="Kim Y."/>
        </authorList>
    </citation>
    <scope>NUCLEOTIDE SEQUENCE</scope>
    <source>
        <strain evidence="2">KACC 23698</strain>
    </source>
</reference>
<dbReference type="EMBL" id="CP157484">
    <property type="protein sequence ID" value="XBO39844.1"/>
    <property type="molecule type" value="Genomic_DNA"/>
</dbReference>
<name>A0AAU7JI68_9HYPH</name>
<gene>
    <name evidence="2" type="ORF">ABEG18_03415</name>
</gene>
<dbReference type="Pfam" id="PF12697">
    <property type="entry name" value="Abhydrolase_6"/>
    <property type="match status" value="1"/>
</dbReference>
<evidence type="ECO:0000259" key="1">
    <source>
        <dbReference type="Pfam" id="PF12697"/>
    </source>
</evidence>
<feature type="domain" description="AB hydrolase-1" evidence="1">
    <location>
        <begin position="14"/>
        <end position="251"/>
    </location>
</feature>
<keyword evidence="2" id="KW-0378">Hydrolase</keyword>
<dbReference type="PANTHER" id="PTHR46438:SF11">
    <property type="entry name" value="LIPASE-RELATED"/>
    <property type="match status" value="1"/>
</dbReference>
<dbReference type="AlphaFoldDB" id="A0AAU7JI68"/>